<accession>G9XIU2</accession>
<gene>
    <name evidence="1" type="ORF">HMPREF0322_00868</name>
</gene>
<proteinExistence type="predicted"/>
<protein>
    <submittedName>
        <fullName evidence="1">Uncharacterized protein</fullName>
    </submittedName>
</protein>
<dbReference type="EMBL" id="AFZX01000021">
    <property type="protein sequence ID" value="EHL08370.1"/>
    <property type="molecule type" value="Genomic_DNA"/>
</dbReference>
<evidence type="ECO:0000313" key="1">
    <source>
        <dbReference type="EMBL" id="EHL08370.1"/>
    </source>
</evidence>
<dbReference type="HOGENOM" id="CLU_3198917_0_0_9"/>
<organism evidence="1 2">
    <name type="scientific">Desulfitobacterium hafniense DP7</name>
    <dbReference type="NCBI Taxonomy" id="537010"/>
    <lineage>
        <taxon>Bacteria</taxon>
        <taxon>Bacillati</taxon>
        <taxon>Bacillota</taxon>
        <taxon>Clostridia</taxon>
        <taxon>Eubacteriales</taxon>
        <taxon>Desulfitobacteriaceae</taxon>
        <taxon>Desulfitobacterium</taxon>
    </lineage>
</organism>
<name>G9XIU2_DESHA</name>
<comment type="caution">
    <text evidence="1">The sequence shown here is derived from an EMBL/GenBank/DDBJ whole genome shotgun (WGS) entry which is preliminary data.</text>
</comment>
<sequence>MFKIESGPGVFSNENTPPFDFQSCSASEIKRYEVITITVNLSIYI</sequence>
<dbReference type="RefSeq" id="WP_005809393.1">
    <property type="nucleotide sequence ID" value="NZ_JH414450.1"/>
</dbReference>
<dbReference type="Proteomes" id="UP000004416">
    <property type="component" value="Unassembled WGS sequence"/>
</dbReference>
<reference evidence="1 2" key="1">
    <citation type="submission" date="2011-08" db="EMBL/GenBank/DDBJ databases">
        <authorList>
            <person name="Weinstock G."/>
            <person name="Sodergren E."/>
            <person name="Clifton S."/>
            <person name="Fulton L."/>
            <person name="Fulton B."/>
            <person name="Courtney L."/>
            <person name="Fronick C."/>
            <person name="Harrison M."/>
            <person name="Strong C."/>
            <person name="Farmer C."/>
            <person name="Delahaunty K."/>
            <person name="Markovic C."/>
            <person name="Hall O."/>
            <person name="Minx P."/>
            <person name="Tomlinson C."/>
            <person name="Mitreva M."/>
            <person name="Hou S."/>
            <person name="Chen J."/>
            <person name="Wollam A."/>
            <person name="Pepin K.H."/>
            <person name="Johnson M."/>
            <person name="Bhonagiri V."/>
            <person name="Zhang X."/>
            <person name="Suruliraj S."/>
            <person name="Warren W."/>
            <person name="Chinwalla A."/>
            <person name="Mardis E.R."/>
            <person name="Wilson R.K."/>
        </authorList>
    </citation>
    <scope>NUCLEOTIDE SEQUENCE [LARGE SCALE GENOMIC DNA]</scope>
    <source>
        <strain evidence="1 2">DP7</strain>
    </source>
</reference>
<evidence type="ECO:0000313" key="2">
    <source>
        <dbReference type="Proteomes" id="UP000004416"/>
    </source>
</evidence>
<dbReference type="AlphaFoldDB" id="G9XIU2"/>
<dbReference type="PATRIC" id="fig|537010.4.peg.803"/>